<dbReference type="HAMAP" id="MF_00520">
    <property type="entry name" value="Ribulokinase"/>
    <property type="match status" value="1"/>
</dbReference>
<name>A0A3D8PX38_9BACI</name>
<accession>A0A3D8PX38</accession>
<comment type="similarity">
    <text evidence="7 9">Belongs to the ribulokinase family.</text>
</comment>
<keyword evidence="1 7" id="KW-0808">Transferase</keyword>
<dbReference type="PANTHER" id="PTHR43435">
    <property type="entry name" value="RIBULOKINASE"/>
    <property type="match status" value="1"/>
</dbReference>
<dbReference type="GO" id="GO:0019150">
    <property type="term" value="F:D-ribulokinase activity"/>
    <property type="evidence" value="ECO:0007669"/>
    <property type="project" value="RHEA"/>
</dbReference>
<evidence type="ECO:0000256" key="4">
    <source>
        <dbReference type="ARBA" id="ARBA00022840"/>
    </source>
</evidence>
<dbReference type="InterPro" id="IPR000577">
    <property type="entry name" value="Carb_kinase_FGGY"/>
</dbReference>
<dbReference type="UniPathway" id="UPA00145">
    <property type="reaction ID" value="UER00566"/>
</dbReference>
<dbReference type="InterPro" id="IPR018484">
    <property type="entry name" value="FGGY_N"/>
</dbReference>
<feature type="domain" description="Carbohydrate kinase FGGY N-terminal" evidence="10">
    <location>
        <begin position="5"/>
        <end position="277"/>
    </location>
</feature>
<evidence type="ECO:0000256" key="2">
    <source>
        <dbReference type="ARBA" id="ARBA00022741"/>
    </source>
</evidence>
<dbReference type="GO" id="GO:0005524">
    <property type="term" value="F:ATP binding"/>
    <property type="evidence" value="ECO:0007669"/>
    <property type="project" value="UniProtKB-UniRule"/>
</dbReference>
<dbReference type="InterPro" id="IPR018485">
    <property type="entry name" value="FGGY_C"/>
</dbReference>
<dbReference type="PROSITE" id="PS00445">
    <property type="entry name" value="FGGY_KINASES_2"/>
    <property type="match status" value="1"/>
</dbReference>
<dbReference type="Pfam" id="PF02782">
    <property type="entry name" value="FGGY_C"/>
    <property type="match status" value="1"/>
</dbReference>
<reference evidence="13" key="1">
    <citation type="submission" date="2017-11" db="EMBL/GenBank/DDBJ databases">
        <authorList>
            <person name="Zhu W."/>
        </authorList>
    </citation>
    <scope>NUCLEOTIDE SEQUENCE [LARGE SCALE GENOMIC DNA]</scope>
    <source>
        <strain evidence="13">CAU 1051</strain>
    </source>
</reference>
<dbReference type="Gene3D" id="3.30.420.40">
    <property type="match status" value="2"/>
</dbReference>
<dbReference type="PIRSF" id="PIRSF000538">
    <property type="entry name" value="GlpK"/>
    <property type="match status" value="1"/>
</dbReference>
<dbReference type="Proteomes" id="UP000256520">
    <property type="component" value="Unassembled WGS sequence"/>
</dbReference>
<dbReference type="NCBIfam" id="TIGR01234">
    <property type="entry name" value="L-ribulokinase"/>
    <property type="match status" value="1"/>
</dbReference>
<dbReference type="RefSeq" id="WP_115748816.1">
    <property type="nucleotide sequence ID" value="NZ_PIOD01000005.1"/>
</dbReference>
<evidence type="ECO:0000256" key="3">
    <source>
        <dbReference type="ARBA" id="ARBA00022777"/>
    </source>
</evidence>
<dbReference type="AlphaFoldDB" id="A0A3D8PX38"/>
<dbReference type="EC" id="2.7.1.16" evidence="7 8"/>
<comment type="catalytic activity">
    <reaction evidence="7">
        <text>D-ribulose + ATP = D-ribulose 5-phosphate + ADP + H(+)</text>
        <dbReference type="Rhea" id="RHEA:17601"/>
        <dbReference type="ChEBI" id="CHEBI:15378"/>
        <dbReference type="ChEBI" id="CHEBI:17173"/>
        <dbReference type="ChEBI" id="CHEBI:30616"/>
        <dbReference type="ChEBI" id="CHEBI:58121"/>
        <dbReference type="ChEBI" id="CHEBI:456216"/>
        <dbReference type="EC" id="2.7.1.16"/>
    </reaction>
</comment>
<dbReference type="InterPro" id="IPR005929">
    <property type="entry name" value="Ribulokinase"/>
</dbReference>
<keyword evidence="6 7" id="KW-0119">Carbohydrate metabolism</keyword>
<proteinExistence type="inferred from homology"/>
<dbReference type="GO" id="GO:0008741">
    <property type="term" value="F:ribulokinase activity"/>
    <property type="evidence" value="ECO:0007669"/>
    <property type="project" value="UniProtKB-UniRule"/>
</dbReference>
<keyword evidence="5 7" id="KW-0054">Arabinose catabolism</keyword>
<evidence type="ECO:0000256" key="8">
    <source>
        <dbReference type="NCBIfam" id="TIGR01234"/>
    </source>
</evidence>
<evidence type="ECO:0000313" key="13">
    <source>
        <dbReference type="Proteomes" id="UP000256520"/>
    </source>
</evidence>
<keyword evidence="3 7" id="KW-0418">Kinase</keyword>
<gene>
    <name evidence="7" type="primary">araB</name>
    <name evidence="12" type="ORF">CWR45_05570</name>
</gene>
<dbReference type="GO" id="GO:0019569">
    <property type="term" value="P:L-arabinose catabolic process to D-xylulose 5-phosphate"/>
    <property type="evidence" value="ECO:0007669"/>
    <property type="project" value="UniProtKB-UniRule"/>
</dbReference>
<sequence length="569" mass="62672">MTNKYTIGIDYGTESGRAVLISLEDGAQISDHVTPYRHGVIDKKLPGSNLELGHDWALQHPQDYLEVLGNSIPAILKDSGVNPNDVIGIGIDFTACTMLPIDENGAPLSDNPELSNNPHSWVKLWKHHAAQEEANKLNAIAEQRGEKFLARYGGRISSEWMIAKIWQILNEAPDIYDKTDRFVEATDWVISKLTDSFVRNSCTAGYKAIWHKKDGYPDKDFFKTLDPRLENLTETKLRGEIVPLGTKAGELSLEMAELTGLNAGIAVAVGNVDAHVSVPAMGVTEPGKLVMTMGTSICSLLLGEIEVEVEGMCGVVEDGIIPGMYGYEAGQSAVGDIFAWYVDQAAPEYIKKESEEAGIDVHQLLERKATTYKPGESGLLALDWWNGNRSVLVDTDLTGLLIGMTLQTKPEEIYRALLESTAFGTRKIVDAFHNNGLEVKELYVCGGLPYKNKLLLQIYADVTNRVIKVADSLQTPALGAAMFGAVAAGKTMGGYDNIVEASRKMSRVKEEVIKPIPDNVAIYEKIYQEYSILHDYFGRGDNNVMKRLKKIRSINETNIESRGIIYANN</sequence>
<evidence type="ECO:0000259" key="11">
    <source>
        <dbReference type="Pfam" id="PF02782"/>
    </source>
</evidence>
<dbReference type="NCBIfam" id="NF003154">
    <property type="entry name" value="PRK04123.1"/>
    <property type="match status" value="1"/>
</dbReference>
<dbReference type="OrthoDB" id="9805576at2"/>
<dbReference type="InterPro" id="IPR018483">
    <property type="entry name" value="Carb_kinase_FGGY_CS"/>
</dbReference>
<evidence type="ECO:0000256" key="7">
    <source>
        <dbReference type="HAMAP-Rule" id="MF_00520"/>
    </source>
</evidence>
<keyword evidence="2 7" id="KW-0547">Nucleotide-binding</keyword>
<comment type="caution">
    <text evidence="12">The sequence shown here is derived from an EMBL/GenBank/DDBJ whole genome shotgun (WGS) entry which is preliminary data.</text>
</comment>
<dbReference type="PANTHER" id="PTHR43435:SF4">
    <property type="entry name" value="FGGY CARBOHYDRATE KINASE DOMAIN-CONTAINING PROTEIN"/>
    <property type="match status" value="1"/>
</dbReference>
<keyword evidence="13" id="KW-1185">Reference proteome</keyword>
<protein>
    <recommendedName>
        <fullName evidence="7 8">Ribulokinase</fullName>
        <ecNumber evidence="7 8">2.7.1.16</ecNumber>
    </recommendedName>
</protein>
<evidence type="ECO:0000313" key="12">
    <source>
        <dbReference type="EMBL" id="RDW20696.1"/>
    </source>
</evidence>
<dbReference type="EMBL" id="PIOD01000005">
    <property type="protein sequence ID" value="RDW20696.1"/>
    <property type="molecule type" value="Genomic_DNA"/>
</dbReference>
<evidence type="ECO:0000256" key="9">
    <source>
        <dbReference type="RuleBase" id="RU003455"/>
    </source>
</evidence>
<dbReference type="GO" id="GO:0005737">
    <property type="term" value="C:cytoplasm"/>
    <property type="evidence" value="ECO:0007669"/>
    <property type="project" value="TreeGrafter"/>
</dbReference>
<dbReference type="Pfam" id="PF00370">
    <property type="entry name" value="FGGY_N"/>
    <property type="match status" value="1"/>
</dbReference>
<evidence type="ECO:0000256" key="5">
    <source>
        <dbReference type="ARBA" id="ARBA00022935"/>
    </source>
</evidence>
<comment type="catalytic activity">
    <reaction evidence="7 9">
        <text>L-ribulose + ATP = L-ribulose 5-phosphate + ADP + H(+)</text>
        <dbReference type="Rhea" id="RHEA:22072"/>
        <dbReference type="ChEBI" id="CHEBI:15378"/>
        <dbReference type="ChEBI" id="CHEBI:16880"/>
        <dbReference type="ChEBI" id="CHEBI:30616"/>
        <dbReference type="ChEBI" id="CHEBI:58226"/>
        <dbReference type="ChEBI" id="CHEBI:456216"/>
        <dbReference type="EC" id="2.7.1.16"/>
    </reaction>
</comment>
<dbReference type="CDD" id="cd07781">
    <property type="entry name" value="ASKHA_NBD_FGGY_L-RBK"/>
    <property type="match status" value="1"/>
</dbReference>
<keyword evidence="4 7" id="KW-0067">ATP-binding</keyword>
<evidence type="ECO:0000256" key="6">
    <source>
        <dbReference type="ARBA" id="ARBA00023277"/>
    </source>
</evidence>
<dbReference type="InterPro" id="IPR043129">
    <property type="entry name" value="ATPase_NBD"/>
</dbReference>
<evidence type="ECO:0000259" key="10">
    <source>
        <dbReference type="Pfam" id="PF00370"/>
    </source>
</evidence>
<evidence type="ECO:0000256" key="1">
    <source>
        <dbReference type="ARBA" id="ARBA00022679"/>
    </source>
</evidence>
<feature type="domain" description="Carbohydrate kinase FGGY C-terminal" evidence="11">
    <location>
        <begin position="290"/>
        <end position="488"/>
    </location>
</feature>
<comment type="pathway">
    <text evidence="7 9">Carbohydrate degradation; L-arabinose degradation via L-ribulose; D-xylulose 5-phosphate from L-arabinose (bacterial route): step 2/3.</text>
</comment>
<organism evidence="12 13">
    <name type="scientific">Oceanobacillus chungangensis</name>
    <dbReference type="NCBI Taxonomy" id="1229152"/>
    <lineage>
        <taxon>Bacteria</taxon>
        <taxon>Bacillati</taxon>
        <taxon>Bacillota</taxon>
        <taxon>Bacilli</taxon>
        <taxon>Bacillales</taxon>
        <taxon>Bacillaceae</taxon>
        <taxon>Oceanobacillus</taxon>
    </lineage>
</organism>
<dbReference type="SUPFAM" id="SSF53067">
    <property type="entry name" value="Actin-like ATPase domain"/>
    <property type="match status" value="2"/>
</dbReference>